<dbReference type="InterPro" id="IPR016187">
    <property type="entry name" value="CTDL_fold"/>
</dbReference>
<reference evidence="5" key="3">
    <citation type="submission" date="2025-08" db="UniProtKB">
        <authorList>
            <consortium name="Ensembl"/>
        </authorList>
    </citation>
    <scope>IDENTIFICATION</scope>
</reference>
<dbReference type="Proteomes" id="UP000007267">
    <property type="component" value="Unassembled WGS sequence"/>
</dbReference>
<dbReference type="PROSITE" id="PS50041">
    <property type="entry name" value="C_TYPE_LECTIN_2"/>
    <property type="match status" value="1"/>
</dbReference>
<dbReference type="GeneTree" id="ENSGT00940000155319"/>
<reference evidence="6" key="1">
    <citation type="submission" date="2011-10" db="EMBL/GenBank/DDBJ databases">
        <authorList>
            <consortium name="Soft-shell Turtle Genome Consortium"/>
        </authorList>
    </citation>
    <scope>NUCLEOTIDE SEQUENCE [LARGE SCALE GENOMIC DNA]</scope>
    <source>
        <strain evidence="6">Daiwa-1</strain>
    </source>
</reference>
<keyword evidence="6" id="KW-1185">Reference proteome</keyword>
<evidence type="ECO:0000256" key="2">
    <source>
        <dbReference type="ARBA" id="ARBA00022734"/>
    </source>
</evidence>
<dbReference type="PANTHER" id="PTHR45710:SF35">
    <property type="entry name" value="C-TYPE LECTIN DOMAIN FAMILY 2 MEMBER D"/>
    <property type="match status" value="1"/>
</dbReference>
<dbReference type="EMBL" id="AGCU01175288">
    <property type="status" value="NOT_ANNOTATED_CDS"/>
    <property type="molecule type" value="Genomic_DNA"/>
</dbReference>
<dbReference type="SMART" id="SM00034">
    <property type="entry name" value="CLECT"/>
    <property type="match status" value="1"/>
</dbReference>
<proteinExistence type="predicted"/>
<dbReference type="GO" id="GO:0030246">
    <property type="term" value="F:carbohydrate binding"/>
    <property type="evidence" value="ECO:0007669"/>
    <property type="project" value="UniProtKB-KW"/>
</dbReference>
<keyword evidence="2" id="KW-0430">Lectin</keyword>
<evidence type="ECO:0000256" key="1">
    <source>
        <dbReference type="ARBA" id="ARBA00004401"/>
    </source>
</evidence>
<keyword evidence="3" id="KW-1133">Transmembrane helix</keyword>
<evidence type="ECO:0000313" key="5">
    <source>
        <dbReference type="Ensembl" id="ENSPSIP00000017770.1"/>
    </source>
</evidence>
<accession>K7GBV9</accession>
<dbReference type="CDD" id="cd03593">
    <property type="entry name" value="CLECT_NK_receptors_like"/>
    <property type="match status" value="1"/>
</dbReference>
<feature type="domain" description="C-type lectin" evidence="4">
    <location>
        <begin position="48"/>
        <end position="150"/>
    </location>
</feature>
<evidence type="ECO:0000256" key="3">
    <source>
        <dbReference type="SAM" id="Phobius"/>
    </source>
</evidence>
<dbReference type="OMA" id="NANRTHW"/>
<sequence>MKSRALPLAVLSLVLNLILISVIIVMLCSLSTPAADPVAACPDGWVGYLGKCYYFSEAEANWTDSQKNCSALGASLPGIDTQQEMDFLARNQGSFDHWIGLHREPDQAWKWANDTEFNNWFPIVGEAQCAFLSRNSVASSGCSNANRTHWILADLCELELWGRLFSPQ</sequence>
<dbReference type="InterPro" id="IPR050828">
    <property type="entry name" value="C-type_lectin/matrix_domain"/>
</dbReference>
<dbReference type="GO" id="GO:0005886">
    <property type="term" value="C:plasma membrane"/>
    <property type="evidence" value="ECO:0007669"/>
    <property type="project" value="UniProtKB-SubCell"/>
</dbReference>
<dbReference type="InterPro" id="IPR016186">
    <property type="entry name" value="C-type_lectin-like/link_sf"/>
</dbReference>
<dbReference type="SUPFAM" id="SSF56436">
    <property type="entry name" value="C-type lectin-like"/>
    <property type="match status" value="1"/>
</dbReference>
<dbReference type="InterPro" id="IPR033992">
    <property type="entry name" value="NKR-like_CTLD"/>
</dbReference>
<reference evidence="6" key="2">
    <citation type="journal article" date="2013" name="Nat. Genet.">
        <title>The draft genomes of soft-shell turtle and green sea turtle yield insights into the development and evolution of the turtle-specific body plan.</title>
        <authorList>
            <person name="Wang Z."/>
            <person name="Pascual-Anaya J."/>
            <person name="Zadissa A."/>
            <person name="Li W."/>
            <person name="Niimura Y."/>
            <person name="Huang Z."/>
            <person name="Li C."/>
            <person name="White S."/>
            <person name="Xiong Z."/>
            <person name="Fang D."/>
            <person name="Wang B."/>
            <person name="Ming Y."/>
            <person name="Chen Y."/>
            <person name="Zheng Y."/>
            <person name="Kuraku S."/>
            <person name="Pignatelli M."/>
            <person name="Herrero J."/>
            <person name="Beal K."/>
            <person name="Nozawa M."/>
            <person name="Li Q."/>
            <person name="Wang J."/>
            <person name="Zhang H."/>
            <person name="Yu L."/>
            <person name="Shigenobu S."/>
            <person name="Wang J."/>
            <person name="Liu J."/>
            <person name="Flicek P."/>
            <person name="Searle S."/>
            <person name="Wang J."/>
            <person name="Kuratani S."/>
            <person name="Yin Y."/>
            <person name="Aken B."/>
            <person name="Zhang G."/>
            <person name="Irie N."/>
        </authorList>
    </citation>
    <scope>NUCLEOTIDE SEQUENCE [LARGE SCALE GENOMIC DNA]</scope>
    <source>
        <strain evidence="6">Daiwa-1</strain>
    </source>
</reference>
<dbReference type="InterPro" id="IPR001304">
    <property type="entry name" value="C-type_lectin-like"/>
</dbReference>
<reference evidence="5" key="4">
    <citation type="submission" date="2025-09" db="UniProtKB">
        <authorList>
            <consortium name="Ensembl"/>
        </authorList>
    </citation>
    <scope>IDENTIFICATION</scope>
</reference>
<dbReference type="HOGENOM" id="CLU_049894_8_4_1"/>
<evidence type="ECO:0000259" key="4">
    <source>
        <dbReference type="PROSITE" id="PS50041"/>
    </source>
</evidence>
<evidence type="ECO:0000313" key="6">
    <source>
        <dbReference type="Proteomes" id="UP000007267"/>
    </source>
</evidence>
<feature type="transmembrane region" description="Helical" evidence="3">
    <location>
        <begin position="7"/>
        <end position="27"/>
    </location>
</feature>
<dbReference type="Pfam" id="PF00059">
    <property type="entry name" value="Lectin_C"/>
    <property type="match status" value="1"/>
</dbReference>
<dbReference type="AlphaFoldDB" id="K7GBV9"/>
<organism evidence="5 6">
    <name type="scientific">Pelodiscus sinensis</name>
    <name type="common">Chinese softshell turtle</name>
    <name type="synonym">Trionyx sinensis</name>
    <dbReference type="NCBI Taxonomy" id="13735"/>
    <lineage>
        <taxon>Eukaryota</taxon>
        <taxon>Metazoa</taxon>
        <taxon>Chordata</taxon>
        <taxon>Craniata</taxon>
        <taxon>Vertebrata</taxon>
        <taxon>Euteleostomi</taxon>
        <taxon>Archelosauria</taxon>
        <taxon>Testudinata</taxon>
        <taxon>Testudines</taxon>
        <taxon>Cryptodira</taxon>
        <taxon>Trionychia</taxon>
        <taxon>Trionychidae</taxon>
        <taxon>Pelodiscus</taxon>
    </lineage>
</organism>
<name>K7GBV9_PELSI</name>
<keyword evidence="3" id="KW-0812">Transmembrane</keyword>
<comment type="subcellular location">
    <subcellularLocation>
        <location evidence="1">Cell membrane</location>
        <topology evidence="1">Single-pass type II membrane protein</topology>
    </subcellularLocation>
</comment>
<dbReference type="PANTHER" id="PTHR45710">
    <property type="entry name" value="C-TYPE LECTIN DOMAIN-CONTAINING PROTEIN 180"/>
    <property type="match status" value="1"/>
</dbReference>
<dbReference type="eggNOG" id="KOG4297">
    <property type="taxonomic scope" value="Eukaryota"/>
</dbReference>
<dbReference type="Gene3D" id="3.10.100.10">
    <property type="entry name" value="Mannose-Binding Protein A, subunit A"/>
    <property type="match status" value="1"/>
</dbReference>
<dbReference type="EMBL" id="AGCU01175289">
    <property type="status" value="NOT_ANNOTATED_CDS"/>
    <property type="molecule type" value="Genomic_DNA"/>
</dbReference>
<dbReference type="Ensembl" id="ENSPSIT00000017851.1">
    <property type="protein sequence ID" value="ENSPSIP00000017770.1"/>
    <property type="gene ID" value="ENSPSIG00000015790.1"/>
</dbReference>
<protein>
    <recommendedName>
        <fullName evidence="4">C-type lectin domain-containing protein</fullName>
    </recommendedName>
</protein>
<keyword evidence="3" id="KW-0472">Membrane</keyword>